<name>A0A0E9S6Z3_ANGAN</name>
<accession>A0A0E9S6Z3</accession>
<reference evidence="1" key="2">
    <citation type="journal article" date="2015" name="Fish Shellfish Immunol.">
        <title>Early steps in the European eel (Anguilla anguilla)-Vibrio vulnificus interaction in the gills: Role of the RtxA13 toxin.</title>
        <authorList>
            <person name="Callol A."/>
            <person name="Pajuelo D."/>
            <person name="Ebbesson L."/>
            <person name="Teles M."/>
            <person name="MacKenzie S."/>
            <person name="Amaro C."/>
        </authorList>
    </citation>
    <scope>NUCLEOTIDE SEQUENCE</scope>
</reference>
<evidence type="ECO:0000313" key="1">
    <source>
        <dbReference type="EMBL" id="JAH37214.1"/>
    </source>
</evidence>
<reference evidence="1" key="1">
    <citation type="submission" date="2014-11" db="EMBL/GenBank/DDBJ databases">
        <authorList>
            <person name="Amaro Gonzalez C."/>
        </authorList>
    </citation>
    <scope>NUCLEOTIDE SEQUENCE</scope>
</reference>
<protein>
    <submittedName>
        <fullName evidence="1">Uncharacterized protein</fullName>
    </submittedName>
</protein>
<sequence length="54" mass="6113">MLTHVESAGKKITPISRLTDFDKLLFAFFSSTVKGTHFHLHTLFCSRGTKKMLS</sequence>
<proteinExistence type="predicted"/>
<organism evidence="1">
    <name type="scientific">Anguilla anguilla</name>
    <name type="common">European freshwater eel</name>
    <name type="synonym">Muraena anguilla</name>
    <dbReference type="NCBI Taxonomy" id="7936"/>
    <lineage>
        <taxon>Eukaryota</taxon>
        <taxon>Metazoa</taxon>
        <taxon>Chordata</taxon>
        <taxon>Craniata</taxon>
        <taxon>Vertebrata</taxon>
        <taxon>Euteleostomi</taxon>
        <taxon>Actinopterygii</taxon>
        <taxon>Neopterygii</taxon>
        <taxon>Teleostei</taxon>
        <taxon>Anguilliformes</taxon>
        <taxon>Anguillidae</taxon>
        <taxon>Anguilla</taxon>
    </lineage>
</organism>
<dbReference type="AlphaFoldDB" id="A0A0E9S6Z3"/>
<dbReference type="EMBL" id="GBXM01071363">
    <property type="protein sequence ID" value="JAH37214.1"/>
    <property type="molecule type" value="Transcribed_RNA"/>
</dbReference>